<dbReference type="InterPro" id="IPR051397">
    <property type="entry name" value="Zn-ADH-like_protein"/>
</dbReference>
<sequence>MKAVVCKTWGTPDTLEIIELPDLIPGAGEVAIAVKATGVNFPDFLIIQNKYQFKPELPFTPGSELSGIVYAVGEGVKHIKTGDKVIAFIGQGAFAQQVLAPANAVIPMPEGMDFDTAAAITLTYGTSHHAVVDRAQLKAGETMLVLGAAGGVGLAAIEIGKAIGAKVIAAASTDEKLDICRQHGADMTINYSNTDLREAIKSATDGKGPDVIYDPVGGIYAEPAFRSIAWRGRYLVVGFANGEIPKLPLNLALLKGASLVGVFWGEFAKREPKANMAAMSEMIGWLREGKIKPHISARYALNETASALNDIAARKVTGKVVIQPER</sequence>
<dbReference type="CDD" id="cd08241">
    <property type="entry name" value="QOR1"/>
    <property type="match status" value="1"/>
</dbReference>
<evidence type="ECO:0000313" key="3">
    <source>
        <dbReference type="Proteomes" id="UP000682982"/>
    </source>
</evidence>
<dbReference type="PANTHER" id="PTHR43677">
    <property type="entry name" value="SHORT-CHAIN DEHYDROGENASE/REDUCTASE"/>
    <property type="match status" value="1"/>
</dbReference>
<dbReference type="InterPro" id="IPR011032">
    <property type="entry name" value="GroES-like_sf"/>
</dbReference>
<dbReference type="RefSeq" id="WP_212678465.1">
    <property type="nucleotide sequence ID" value="NZ_JAGSPK010000002.1"/>
</dbReference>
<dbReference type="InterPro" id="IPR036291">
    <property type="entry name" value="NAD(P)-bd_dom_sf"/>
</dbReference>
<organism evidence="2 3">
    <name type="scientific">Undibacterium rivi</name>
    <dbReference type="NCBI Taxonomy" id="2828729"/>
    <lineage>
        <taxon>Bacteria</taxon>
        <taxon>Pseudomonadati</taxon>
        <taxon>Pseudomonadota</taxon>
        <taxon>Betaproteobacteria</taxon>
        <taxon>Burkholderiales</taxon>
        <taxon>Oxalobacteraceae</taxon>
        <taxon>Undibacterium</taxon>
    </lineage>
</organism>
<accession>A0ABS5H1Z4</accession>
<gene>
    <name evidence="2" type="ORF">KDM87_07415</name>
</gene>
<feature type="domain" description="Enoyl reductase (ER)" evidence="1">
    <location>
        <begin position="10"/>
        <end position="322"/>
    </location>
</feature>
<evidence type="ECO:0000259" key="1">
    <source>
        <dbReference type="SMART" id="SM00829"/>
    </source>
</evidence>
<comment type="caution">
    <text evidence="2">The sequence shown here is derived from an EMBL/GenBank/DDBJ whole genome shotgun (WGS) entry which is preliminary data.</text>
</comment>
<dbReference type="InterPro" id="IPR013149">
    <property type="entry name" value="ADH-like_C"/>
</dbReference>
<dbReference type="PANTHER" id="PTHR43677:SF4">
    <property type="entry name" value="QUINONE OXIDOREDUCTASE-LIKE PROTEIN 2"/>
    <property type="match status" value="1"/>
</dbReference>
<dbReference type="InterPro" id="IPR020843">
    <property type="entry name" value="ER"/>
</dbReference>
<reference evidence="2 3" key="1">
    <citation type="submission" date="2021-04" db="EMBL/GenBank/DDBJ databases">
        <title>novel species isolated from subtropical streams in China.</title>
        <authorList>
            <person name="Lu H."/>
        </authorList>
    </citation>
    <scope>NUCLEOTIDE SEQUENCE [LARGE SCALE GENOMIC DNA]</scope>
    <source>
        <strain evidence="2 3">FT147W</strain>
    </source>
</reference>
<dbReference type="InterPro" id="IPR013154">
    <property type="entry name" value="ADH-like_N"/>
</dbReference>
<keyword evidence="3" id="KW-1185">Reference proteome</keyword>
<dbReference type="EMBL" id="JAGSPK010000002">
    <property type="protein sequence ID" value="MBR7792424.1"/>
    <property type="molecule type" value="Genomic_DNA"/>
</dbReference>
<dbReference type="SUPFAM" id="SSF50129">
    <property type="entry name" value="GroES-like"/>
    <property type="match status" value="1"/>
</dbReference>
<dbReference type="Proteomes" id="UP000682982">
    <property type="component" value="Unassembled WGS sequence"/>
</dbReference>
<name>A0ABS5H1Z4_9BURK</name>
<evidence type="ECO:0000313" key="2">
    <source>
        <dbReference type="EMBL" id="MBR7792424.1"/>
    </source>
</evidence>
<proteinExistence type="predicted"/>
<dbReference type="Gene3D" id="3.90.180.10">
    <property type="entry name" value="Medium-chain alcohol dehydrogenases, catalytic domain"/>
    <property type="match status" value="1"/>
</dbReference>
<dbReference type="Pfam" id="PF00107">
    <property type="entry name" value="ADH_zinc_N"/>
    <property type="match status" value="1"/>
</dbReference>
<dbReference type="SUPFAM" id="SSF51735">
    <property type="entry name" value="NAD(P)-binding Rossmann-fold domains"/>
    <property type="match status" value="1"/>
</dbReference>
<protein>
    <submittedName>
        <fullName evidence="2">NADPH:quinone oxidoreductase family protein</fullName>
    </submittedName>
</protein>
<dbReference type="Pfam" id="PF08240">
    <property type="entry name" value="ADH_N"/>
    <property type="match status" value="1"/>
</dbReference>
<dbReference type="SMART" id="SM00829">
    <property type="entry name" value="PKS_ER"/>
    <property type="match status" value="1"/>
</dbReference>
<dbReference type="Gene3D" id="3.40.50.720">
    <property type="entry name" value="NAD(P)-binding Rossmann-like Domain"/>
    <property type="match status" value="1"/>
</dbReference>